<sequence>MDPDSAAPLVLVLGRPGDGVAKAVAERLRGSFEVVATVVESASELRAVVGRYRERLGALVVGASDSSSASTLVWELDRGIDWLRERTLVVVDELAKLDSVPRRLLDAMAYLATDEDELDAIVAYVEAILERPREVDVLATLVRSAVDRRSVDSLPPLLGDWSDVERLDPSHLELAHIGDRGLRPNPLWAQWTGERERAAIEQLGARLGDHARPARPTTVRQPKPPLESQPVERPPEAARAKSSGKKSKK</sequence>
<evidence type="ECO:0000256" key="1">
    <source>
        <dbReference type="SAM" id="MobiDB-lite"/>
    </source>
</evidence>
<protein>
    <submittedName>
        <fullName evidence="2">Uncharacterized protein</fullName>
    </submittedName>
</protein>
<reference evidence="2 3" key="1">
    <citation type="submission" date="2018-03" db="EMBL/GenBank/DDBJ databases">
        <title>Draft Genome Sequences of the Obligatory Marine Myxobacteria Enhygromyxa salina SWB005.</title>
        <authorList>
            <person name="Poehlein A."/>
            <person name="Moghaddam J.A."/>
            <person name="Harms H."/>
            <person name="Alanjari M."/>
            <person name="Koenig G.M."/>
            <person name="Daniel R."/>
            <person name="Schaeberle T.F."/>
        </authorList>
    </citation>
    <scope>NUCLEOTIDE SEQUENCE [LARGE SCALE GENOMIC DNA]</scope>
    <source>
        <strain evidence="2 3">SWB005</strain>
    </source>
</reference>
<evidence type="ECO:0000313" key="2">
    <source>
        <dbReference type="EMBL" id="PRP94054.1"/>
    </source>
</evidence>
<proteinExistence type="predicted"/>
<gene>
    <name evidence="2" type="ORF">ENSA5_41660</name>
</gene>
<feature type="region of interest" description="Disordered" evidence="1">
    <location>
        <begin position="205"/>
        <end position="249"/>
    </location>
</feature>
<evidence type="ECO:0000313" key="3">
    <source>
        <dbReference type="Proteomes" id="UP000237968"/>
    </source>
</evidence>
<comment type="caution">
    <text evidence="2">The sequence shown here is derived from an EMBL/GenBank/DDBJ whole genome shotgun (WGS) entry which is preliminary data.</text>
</comment>
<dbReference type="AlphaFoldDB" id="A0A2S9XME6"/>
<dbReference type="EMBL" id="PVNK01000180">
    <property type="protein sequence ID" value="PRP94054.1"/>
    <property type="molecule type" value="Genomic_DNA"/>
</dbReference>
<name>A0A2S9XME6_9BACT</name>
<organism evidence="2 3">
    <name type="scientific">Enhygromyxa salina</name>
    <dbReference type="NCBI Taxonomy" id="215803"/>
    <lineage>
        <taxon>Bacteria</taxon>
        <taxon>Pseudomonadati</taxon>
        <taxon>Myxococcota</taxon>
        <taxon>Polyangia</taxon>
        <taxon>Nannocystales</taxon>
        <taxon>Nannocystaceae</taxon>
        <taxon>Enhygromyxa</taxon>
    </lineage>
</organism>
<keyword evidence="3" id="KW-1185">Reference proteome</keyword>
<accession>A0A2S9XME6</accession>
<dbReference type="Proteomes" id="UP000237968">
    <property type="component" value="Unassembled WGS sequence"/>
</dbReference>